<dbReference type="eggNOG" id="ENOG5031DFT">
    <property type="taxonomic scope" value="Bacteria"/>
</dbReference>
<dbReference type="KEGG" id="bxb:DR64_778"/>
<dbReference type="STRING" id="266265.Bxe_A3093"/>
<keyword evidence="2" id="KW-1185">Reference proteome</keyword>
<reference evidence="1 2" key="1">
    <citation type="journal article" date="2006" name="Proc. Natl. Acad. Sci. U.S.A.">
        <title>Burkholderia xenovorans LB400 harbors a multi-replicon, 9.73-Mbp genome shaped for versatility.</title>
        <authorList>
            <person name="Chain P.S."/>
            <person name="Denef V.J."/>
            <person name="Konstantinidis K.T."/>
            <person name="Vergez L.M."/>
            <person name="Agullo L."/>
            <person name="Reyes V.L."/>
            <person name="Hauser L."/>
            <person name="Cordova M."/>
            <person name="Gomez L."/>
            <person name="Gonzalez M."/>
            <person name="Land M."/>
            <person name="Lao V."/>
            <person name="Larimer F."/>
            <person name="LiPuma J.J."/>
            <person name="Mahenthiralingam E."/>
            <person name="Malfatti S.A."/>
            <person name="Marx C.J."/>
            <person name="Parnell J.J."/>
            <person name="Ramette A."/>
            <person name="Richardson P."/>
            <person name="Seeger M."/>
            <person name="Smith D."/>
            <person name="Spilker T."/>
            <person name="Sul W.J."/>
            <person name="Tsoi T.V."/>
            <person name="Ulrich L.E."/>
            <person name="Zhulin I.B."/>
            <person name="Tiedje J.M."/>
        </authorList>
    </citation>
    <scope>NUCLEOTIDE SEQUENCE [LARGE SCALE GENOMIC DNA]</scope>
    <source>
        <strain evidence="1 2">LB400</strain>
    </source>
</reference>
<dbReference type="EMBL" id="CP000270">
    <property type="protein sequence ID" value="ABE29886.1"/>
    <property type="molecule type" value="Genomic_DNA"/>
</dbReference>
<proteinExistence type="predicted"/>
<dbReference type="AlphaFoldDB" id="Q141V3"/>
<dbReference type="PATRIC" id="fig|266265.5.peg.1393"/>
<dbReference type="KEGG" id="bxe:Bxe_A3093"/>
<organism evidence="1 2">
    <name type="scientific">Paraburkholderia xenovorans (strain LB400)</name>
    <dbReference type="NCBI Taxonomy" id="266265"/>
    <lineage>
        <taxon>Bacteria</taxon>
        <taxon>Pseudomonadati</taxon>
        <taxon>Pseudomonadota</taxon>
        <taxon>Betaproteobacteria</taxon>
        <taxon>Burkholderiales</taxon>
        <taxon>Burkholderiaceae</taxon>
        <taxon>Paraburkholderia</taxon>
    </lineage>
</organism>
<protein>
    <submittedName>
        <fullName evidence="1">Uncharacterized protein</fullName>
    </submittedName>
</protein>
<accession>Q141V3</accession>
<sequence>MAKIDNIPDFDKSRELEHELDGPELIAQHLVQRGAAHALETAIELGATPEMLRTMLNDVRTMQDFVAVTAAMRGIRLVSEE</sequence>
<gene>
    <name evidence="1" type="ORF">Bxe_A3093</name>
</gene>
<dbReference type="RefSeq" id="WP_011487600.1">
    <property type="nucleotide sequence ID" value="NC_007951.1"/>
</dbReference>
<dbReference type="Proteomes" id="UP000001817">
    <property type="component" value="Chromosome 1"/>
</dbReference>
<dbReference type="OrthoDB" id="9133228at2"/>
<evidence type="ECO:0000313" key="1">
    <source>
        <dbReference type="EMBL" id="ABE29886.1"/>
    </source>
</evidence>
<name>Q141V3_PARXL</name>
<evidence type="ECO:0000313" key="2">
    <source>
        <dbReference type="Proteomes" id="UP000001817"/>
    </source>
</evidence>